<proteinExistence type="predicted"/>
<reference evidence="2 3" key="1">
    <citation type="submission" date="2018-06" db="EMBL/GenBank/DDBJ databases">
        <title>Sphaerisporangium craniellae sp. nov., isolated from a marine sponge in the South China Sea.</title>
        <authorList>
            <person name="Li L."/>
        </authorList>
    </citation>
    <scope>NUCLEOTIDE SEQUENCE [LARGE SCALE GENOMIC DNA]</scope>
    <source>
        <strain evidence="2 3">CCTCC AA 208026</strain>
    </source>
</reference>
<comment type="caution">
    <text evidence="2">The sequence shown here is derived from an EMBL/GenBank/DDBJ whole genome shotgun (WGS) entry which is preliminary data.</text>
</comment>
<dbReference type="EMBL" id="QOIL01000003">
    <property type="protein sequence ID" value="RCG32169.1"/>
    <property type="molecule type" value="Genomic_DNA"/>
</dbReference>
<feature type="transmembrane region" description="Helical" evidence="1">
    <location>
        <begin position="34"/>
        <end position="54"/>
    </location>
</feature>
<keyword evidence="1" id="KW-1133">Transmembrane helix</keyword>
<protein>
    <submittedName>
        <fullName evidence="2">Uncharacterized protein</fullName>
    </submittedName>
</protein>
<dbReference type="Proteomes" id="UP000253094">
    <property type="component" value="Unassembled WGS sequence"/>
</dbReference>
<evidence type="ECO:0000313" key="2">
    <source>
        <dbReference type="EMBL" id="RCG32169.1"/>
    </source>
</evidence>
<accession>A0A367FQH8</accession>
<evidence type="ECO:0000256" key="1">
    <source>
        <dbReference type="SAM" id="Phobius"/>
    </source>
</evidence>
<dbReference type="AlphaFoldDB" id="A0A367FQH8"/>
<gene>
    <name evidence="2" type="ORF">DQ384_06585</name>
</gene>
<name>A0A367FQH8_9ACTN</name>
<keyword evidence="3" id="KW-1185">Reference proteome</keyword>
<sequence>MLDEGQTRFAAAEQVAESFGLFACRRHMGGRCRLAVWALVVTAFAAGLVMPISAKAETRTAMPPPADRVSCAEMVAHKLIPCHSPQPSPRR</sequence>
<organism evidence="2 3">
    <name type="scientific">Sphaerisporangium album</name>
    <dbReference type="NCBI Taxonomy" id="509200"/>
    <lineage>
        <taxon>Bacteria</taxon>
        <taxon>Bacillati</taxon>
        <taxon>Actinomycetota</taxon>
        <taxon>Actinomycetes</taxon>
        <taxon>Streptosporangiales</taxon>
        <taxon>Streptosporangiaceae</taxon>
        <taxon>Sphaerisporangium</taxon>
    </lineage>
</organism>
<keyword evidence="1" id="KW-0472">Membrane</keyword>
<keyword evidence="1" id="KW-0812">Transmembrane</keyword>
<evidence type="ECO:0000313" key="3">
    <source>
        <dbReference type="Proteomes" id="UP000253094"/>
    </source>
</evidence>